<sequence length="241" mass="24781">MPEPPEDISERMRAGRRDPLAERPRRGASRTRDSRGAHRAEPANPGGLAAVGYFLGSTVPKRVQPPRLINVLLVSGVTLSLTLFGYSTTQIYLRFSDPPDSGSPAPGAGGHLPPSAEADAAQPGTGPGGSADSASSTVSVVSYETVESSATGFTGAVTVTNTGSAVLADWELALEFADATVTSVREVDWRATEHGVVLRAPGTSDDLGPGESVSLRFTAAGPAQAPVTCALDGRPCDLADD</sequence>
<feature type="compositionally biased region" description="Low complexity" evidence="1">
    <location>
        <begin position="97"/>
        <end position="116"/>
    </location>
</feature>
<keyword evidence="4" id="KW-1185">Reference proteome</keyword>
<protein>
    <submittedName>
        <fullName evidence="3">Cellulose-binding domain-containing protein</fullName>
    </submittedName>
</protein>
<evidence type="ECO:0000259" key="2">
    <source>
        <dbReference type="PROSITE" id="PS51173"/>
    </source>
</evidence>
<reference evidence="3" key="1">
    <citation type="submission" date="2021-10" db="EMBL/GenBank/DDBJ databases">
        <title>Streptomonospora sp. nov., isolated from mangrove soil.</title>
        <authorList>
            <person name="Chen X."/>
            <person name="Ge X."/>
            <person name="Liu W."/>
        </authorList>
    </citation>
    <scope>NUCLEOTIDE SEQUENCE</scope>
    <source>
        <strain evidence="3">S1-112</strain>
    </source>
</reference>
<dbReference type="GO" id="GO:0005975">
    <property type="term" value="P:carbohydrate metabolic process"/>
    <property type="evidence" value="ECO:0007669"/>
    <property type="project" value="InterPro"/>
</dbReference>
<dbReference type="InterPro" id="IPR001919">
    <property type="entry name" value="CBD2"/>
</dbReference>
<dbReference type="Pfam" id="PF00553">
    <property type="entry name" value="CBM_2"/>
    <property type="match status" value="1"/>
</dbReference>
<dbReference type="GO" id="GO:0004553">
    <property type="term" value="F:hydrolase activity, hydrolyzing O-glycosyl compounds"/>
    <property type="evidence" value="ECO:0007669"/>
    <property type="project" value="InterPro"/>
</dbReference>
<comment type="caution">
    <text evidence="3">The sequence shown here is derived from an EMBL/GenBank/DDBJ whole genome shotgun (WGS) entry which is preliminary data.</text>
</comment>
<dbReference type="Proteomes" id="UP001140076">
    <property type="component" value="Unassembled WGS sequence"/>
</dbReference>
<dbReference type="InterPro" id="IPR012291">
    <property type="entry name" value="CBM2_carb-bd_dom_sf"/>
</dbReference>
<dbReference type="SMART" id="SM00637">
    <property type="entry name" value="CBD_II"/>
    <property type="match status" value="1"/>
</dbReference>
<proteinExistence type="predicted"/>
<name>A0A9X3NFY8_9ACTN</name>
<dbReference type="Gene3D" id="2.60.40.290">
    <property type="match status" value="1"/>
</dbReference>
<evidence type="ECO:0000256" key="1">
    <source>
        <dbReference type="SAM" id="MobiDB-lite"/>
    </source>
</evidence>
<dbReference type="InterPro" id="IPR008965">
    <property type="entry name" value="CBM2/CBM3_carb-bd_dom_sf"/>
</dbReference>
<dbReference type="SUPFAM" id="SSF49384">
    <property type="entry name" value="Carbohydrate-binding domain"/>
    <property type="match status" value="1"/>
</dbReference>
<dbReference type="PROSITE" id="PS51173">
    <property type="entry name" value="CBM2"/>
    <property type="match status" value="1"/>
</dbReference>
<accession>A0A9X3NFY8</accession>
<organism evidence="3 4">
    <name type="scientific">Streptomonospora mangrovi</name>
    <dbReference type="NCBI Taxonomy" id="2883123"/>
    <lineage>
        <taxon>Bacteria</taxon>
        <taxon>Bacillati</taxon>
        <taxon>Actinomycetota</taxon>
        <taxon>Actinomycetes</taxon>
        <taxon>Streptosporangiales</taxon>
        <taxon>Nocardiopsidaceae</taxon>
        <taxon>Streptomonospora</taxon>
    </lineage>
</organism>
<evidence type="ECO:0000313" key="3">
    <source>
        <dbReference type="EMBL" id="MDA0562817.1"/>
    </source>
</evidence>
<dbReference type="RefSeq" id="WP_270070104.1">
    <property type="nucleotide sequence ID" value="NZ_JAJAQC010000001.1"/>
</dbReference>
<dbReference type="GO" id="GO:0030247">
    <property type="term" value="F:polysaccharide binding"/>
    <property type="evidence" value="ECO:0007669"/>
    <property type="project" value="UniProtKB-UniRule"/>
</dbReference>
<dbReference type="EMBL" id="JAJAQC010000001">
    <property type="protein sequence ID" value="MDA0562817.1"/>
    <property type="molecule type" value="Genomic_DNA"/>
</dbReference>
<feature type="region of interest" description="Disordered" evidence="1">
    <location>
        <begin position="97"/>
        <end position="135"/>
    </location>
</feature>
<gene>
    <name evidence="3" type="ORF">LG943_00455</name>
</gene>
<evidence type="ECO:0000313" key="4">
    <source>
        <dbReference type="Proteomes" id="UP001140076"/>
    </source>
</evidence>
<feature type="compositionally biased region" description="Basic and acidic residues" evidence="1">
    <location>
        <begin position="8"/>
        <end position="41"/>
    </location>
</feature>
<feature type="region of interest" description="Disordered" evidence="1">
    <location>
        <begin position="1"/>
        <end position="48"/>
    </location>
</feature>
<feature type="domain" description="CBM2" evidence="2">
    <location>
        <begin position="129"/>
        <end position="239"/>
    </location>
</feature>
<dbReference type="AlphaFoldDB" id="A0A9X3NFY8"/>